<name>A0ABD2Q9P0_9PLAT</name>
<gene>
    <name evidence="1" type="ORF">Ciccas_005230</name>
</gene>
<dbReference type="EMBL" id="JBJKFK010000596">
    <property type="protein sequence ID" value="KAL3316123.1"/>
    <property type="molecule type" value="Genomic_DNA"/>
</dbReference>
<sequence>MQPNYAFISRRFDSEQMYNIIHNSCRNPADVFAAESTQMKLFHNDYSTSYGDTVGSWPSQEAHSTFGQSNRIVVANHYRANNPHPTEFFMRHQIPRYTFANNYVKARMNTENSNKGRLFERSIYQKEYPDFSDIEGGAKAFAERPKSSRPPLDTSKDRCSLGIIPNAILSSRNDKTTYEEEFQDSVIEVYRHARNVDEGLRRAYRGKCYDHGSTELARKHEPLLCERLENPTCECMDCLRKRFLDMPKLDLNTIDTHSRRLKSKREVLQPDDDDDLVDCE</sequence>
<keyword evidence="2" id="KW-1185">Reference proteome</keyword>
<reference evidence="1 2" key="1">
    <citation type="submission" date="2024-11" db="EMBL/GenBank/DDBJ databases">
        <title>Adaptive evolution of stress response genes in parasites aligns with host niche diversity.</title>
        <authorList>
            <person name="Hahn C."/>
            <person name="Resl P."/>
        </authorList>
    </citation>
    <scope>NUCLEOTIDE SEQUENCE [LARGE SCALE GENOMIC DNA]</scope>
    <source>
        <strain evidence="1">EGGRZ-B1_66</strain>
        <tissue evidence="1">Body</tissue>
    </source>
</reference>
<evidence type="ECO:0000313" key="1">
    <source>
        <dbReference type="EMBL" id="KAL3316123.1"/>
    </source>
</evidence>
<proteinExistence type="predicted"/>
<dbReference type="Proteomes" id="UP001626550">
    <property type="component" value="Unassembled WGS sequence"/>
</dbReference>
<comment type="caution">
    <text evidence="1">The sequence shown here is derived from an EMBL/GenBank/DDBJ whole genome shotgun (WGS) entry which is preliminary data.</text>
</comment>
<organism evidence="1 2">
    <name type="scientific">Cichlidogyrus casuarinus</name>
    <dbReference type="NCBI Taxonomy" id="1844966"/>
    <lineage>
        <taxon>Eukaryota</taxon>
        <taxon>Metazoa</taxon>
        <taxon>Spiralia</taxon>
        <taxon>Lophotrochozoa</taxon>
        <taxon>Platyhelminthes</taxon>
        <taxon>Monogenea</taxon>
        <taxon>Monopisthocotylea</taxon>
        <taxon>Dactylogyridea</taxon>
        <taxon>Ancyrocephalidae</taxon>
        <taxon>Cichlidogyrus</taxon>
    </lineage>
</organism>
<evidence type="ECO:0000313" key="2">
    <source>
        <dbReference type="Proteomes" id="UP001626550"/>
    </source>
</evidence>
<dbReference type="AlphaFoldDB" id="A0ABD2Q9P0"/>
<protein>
    <submittedName>
        <fullName evidence="1">Uncharacterized protein</fullName>
    </submittedName>
</protein>
<accession>A0ABD2Q9P0</accession>